<reference evidence="3" key="1">
    <citation type="journal article" date="2020" name="mSystems">
        <title>Genome- and Community-Level Interaction Insights into Carbon Utilization and Element Cycling Functions of Hydrothermarchaeota in Hydrothermal Sediment.</title>
        <authorList>
            <person name="Zhou Z."/>
            <person name="Liu Y."/>
            <person name="Xu W."/>
            <person name="Pan J."/>
            <person name="Luo Z.H."/>
            <person name="Li M."/>
        </authorList>
    </citation>
    <scope>NUCLEOTIDE SEQUENCE [LARGE SCALE GENOMIC DNA]</scope>
    <source>
        <strain evidence="3">SpSt-456</strain>
    </source>
</reference>
<feature type="transmembrane region" description="Helical" evidence="2">
    <location>
        <begin position="50"/>
        <end position="70"/>
    </location>
</feature>
<evidence type="ECO:0000256" key="2">
    <source>
        <dbReference type="SAM" id="Phobius"/>
    </source>
</evidence>
<proteinExistence type="predicted"/>
<dbReference type="EMBL" id="DSTK01000012">
    <property type="protein sequence ID" value="HFK96357.1"/>
    <property type="molecule type" value="Genomic_DNA"/>
</dbReference>
<sequence>MTRQTSPGPVERREPQPYPGKSFLKPKHTRTRLMRQDSRLRERHGPRHRLGVWNPLCVLLGLLFLPWGAWASPPTPPPATETPKAHTFPKIVIQTPQADLGEVMENGTVSHDFVVRNEGNAPLVVEQVRPG</sequence>
<feature type="region of interest" description="Disordered" evidence="1">
    <location>
        <begin position="1"/>
        <end position="44"/>
    </location>
</feature>
<keyword evidence="2" id="KW-0812">Transmembrane</keyword>
<name>A0A832A289_9BACT</name>
<gene>
    <name evidence="3" type="ORF">ENS06_03405</name>
</gene>
<feature type="compositionally biased region" description="Basic residues" evidence="1">
    <location>
        <begin position="24"/>
        <end position="33"/>
    </location>
</feature>
<organism evidence="3">
    <name type="scientific">Desulfacinum infernum</name>
    <dbReference type="NCBI Taxonomy" id="35837"/>
    <lineage>
        <taxon>Bacteria</taxon>
        <taxon>Pseudomonadati</taxon>
        <taxon>Thermodesulfobacteriota</taxon>
        <taxon>Syntrophobacteria</taxon>
        <taxon>Syntrophobacterales</taxon>
        <taxon>Syntrophobacteraceae</taxon>
        <taxon>Desulfacinum</taxon>
    </lineage>
</organism>
<accession>A0A832A289</accession>
<evidence type="ECO:0000256" key="1">
    <source>
        <dbReference type="SAM" id="MobiDB-lite"/>
    </source>
</evidence>
<keyword evidence="2" id="KW-1133">Transmembrane helix</keyword>
<keyword evidence="2" id="KW-0472">Membrane</keyword>
<evidence type="ECO:0000313" key="3">
    <source>
        <dbReference type="EMBL" id="HFK96357.1"/>
    </source>
</evidence>
<protein>
    <submittedName>
        <fullName evidence="3">DUF1573 domain-containing protein</fullName>
    </submittedName>
</protein>
<dbReference type="AlphaFoldDB" id="A0A832A289"/>
<comment type="caution">
    <text evidence="3">The sequence shown here is derived from an EMBL/GenBank/DDBJ whole genome shotgun (WGS) entry which is preliminary data.</text>
</comment>